<proteinExistence type="predicted"/>
<evidence type="ECO:0000313" key="1">
    <source>
        <dbReference type="Proteomes" id="UP000887579"/>
    </source>
</evidence>
<protein>
    <submittedName>
        <fullName evidence="2">Uncharacterized protein</fullName>
    </submittedName>
</protein>
<reference evidence="2" key="1">
    <citation type="submission" date="2022-11" db="UniProtKB">
        <authorList>
            <consortium name="WormBaseParasite"/>
        </authorList>
    </citation>
    <scope>IDENTIFICATION</scope>
</reference>
<accession>A0AC34G845</accession>
<sequence length="109" mass="12258">MNGDDSLNLKSSTLSLHIEAYENSIEALTQNKVDNFAGQGTQKKNKFDEIRHKFGLGSSVSKFEIPRQQEKKEEKKKEEGDGNGNGNGKKDDEKDDDTRETNLINVKTK</sequence>
<dbReference type="Proteomes" id="UP000887579">
    <property type="component" value="Unplaced"/>
</dbReference>
<name>A0AC34G845_9BILA</name>
<evidence type="ECO:0000313" key="2">
    <source>
        <dbReference type="WBParaSite" id="ES5_v2.g25920.t1"/>
    </source>
</evidence>
<dbReference type="WBParaSite" id="ES5_v2.g25920.t1">
    <property type="protein sequence ID" value="ES5_v2.g25920.t1"/>
    <property type="gene ID" value="ES5_v2.g25920"/>
</dbReference>
<organism evidence="1 2">
    <name type="scientific">Panagrolaimus sp. ES5</name>
    <dbReference type="NCBI Taxonomy" id="591445"/>
    <lineage>
        <taxon>Eukaryota</taxon>
        <taxon>Metazoa</taxon>
        <taxon>Ecdysozoa</taxon>
        <taxon>Nematoda</taxon>
        <taxon>Chromadorea</taxon>
        <taxon>Rhabditida</taxon>
        <taxon>Tylenchina</taxon>
        <taxon>Panagrolaimomorpha</taxon>
        <taxon>Panagrolaimoidea</taxon>
        <taxon>Panagrolaimidae</taxon>
        <taxon>Panagrolaimus</taxon>
    </lineage>
</organism>